<dbReference type="GeneID" id="41660951"/>
<name>A0A516ZBJ4_9STRA</name>
<reference evidence="2" key="1">
    <citation type="journal article" date="2019" name="PLoS ONE">
        <title>Extensive chloroplast genome rearrangement amongst three closely related Halamphora spp. (Bacillariophyceae), and evidence for rapid evolution as compared to land plants.</title>
        <authorList>
            <person name="Hamsher S.E."/>
            <person name="Keepers K.G."/>
            <person name="Pogoda C.S."/>
            <person name="Stepanek J.G."/>
            <person name="Kane N.C."/>
            <person name="Kociolek J.P."/>
        </authorList>
    </citation>
    <scope>NUCLEOTIDE SEQUENCE</scope>
</reference>
<dbReference type="RefSeq" id="YP_009686255.1">
    <property type="nucleotide sequence ID" value="NC_044464.1"/>
</dbReference>
<sequence>MIGYPITYGDTISEDEDSKRFSNHVISVLKNKRFQSYCTSVASAVVFLALNASNASASDMPGSAYEEFLNANGGQFQGQPNGQLPNHQPHILHAMPADMQQKLAAQQAGGLYKPMPTPGPGGSGPASPPSFYIPDKPAKVGPRALNTVAFTASLGVICLNAVWGEPVAVLMCSSGLMGIAYRLGREVVIYMAKNLN</sequence>
<evidence type="ECO:0000256" key="1">
    <source>
        <dbReference type="SAM" id="MobiDB-lite"/>
    </source>
</evidence>
<keyword evidence="2" id="KW-0934">Plastid</keyword>
<keyword evidence="2" id="KW-0150">Chloroplast</keyword>
<feature type="region of interest" description="Disordered" evidence="1">
    <location>
        <begin position="110"/>
        <end position="133"/>
    </location>
</feature>
<dbReference type="AlphaFoldDB" id="A0A516ZBJ4"/>
<gene>
    <name evidence="2" type="primary">ORF18</name>
</gene>
<accession>A0A516ZBJ4</accession>
<dbReference type="EMBL" id="MK045451">
    <property type="protein sequence ID" value="QDR25069.1"/>
    <property type="molecule type" value="Genomic_DNA"/>
</dbReference>
<protein>
    <submittedName>
        <fullName evidence="2">Uncharacterized protein</fullName>
    </submittedName>
</protein>
<organism evidence="2">
    <name type="scientific">Halamphora calidilacuna</name>
    <dbReference type="NCBI Taxonomy" id="2133758"/>
    <lineage>
        <taxon>Eukaryota</taxon>
        <taxon>Sar</taxon>
        <taxon>Stramenopiles</taxon>
        <taxon>Ochrophyta</taxon>
        <taxon>Bacillariophyta</taxon>
        <taxon>Bacillariophyceae</taxon>
        <taxon>Bacillariophycidae</taxon>
        <taxon>Naviculales</taxon>
        <taxon>Amphipleuraceae</taxon>
        <taxon>Halamphora</taxon>
    </lineage>
</organism>
<proteinExistence type="predicted"/>
<evidence type="ECO:0000313" key="2">
    <source>
        <dbReference type="EMBL" id="QDR25069.1"/>
    </source>
</evidence>
<geneLocation type="chloroplast" evidence="2"/>